<keyword evidence="2" id="KW-1185">Reference proteome</keyword>
<dbReference type="EMBL" id="ML208283">
    <property type="protein sequence ID" value="TFK72671.1"/>
    <property type="molecule type" value="Genomic_DNA"/>
</dbReference>
<accession>A0ACD3B453</accession>
<reference evidence="1 2" key="1">
    <citation type="journal article" date="2019" name="Nat. Ecol. Evol.">
        <title>Megaphylogeny resolves global patterns of mushroom evolution.</title>
        <authorList>
            <person name="Varga T."/>
            <person name="Krizsan K."/>
            <person name="Foldi C."/>
            <person name="Dima B."/>
            <person name="Sanchez-Garcia M."/>
            <person name="Sanchez-Ramirez S."/>
            <person name="Szollosi G.J."/>
            <person name="Szarkandi J.G."/>
            <person name="Papp V."/>
            <person name="Albert L."/>
            <person name="Andreopoulos W."/>
            <person name="Angelini C."/>
            <person name="Antonin V."/>
            <person name="Barry K.W."/>
            <person name="Bougher N.L."/>
            <person name="Buchanan P."/>
            <person name="Buyck B."/>
            <person name="Bense V."/>
            <person name="Catcheside P."/>
            <person name="Chovatia M."/>
            <person name="Cooper J."/>
            <person name="Damon W."/>
            <person name="Desjardin D."/>
            <person name="Finy P."/>
            <person name="Geml J."/>
            <person name="Haridas S."/>
            <person name="Hughes K."/>
            <person name="Justo A."/>
            <person name="Karasinski D."/>
            <person name="Kautmanova I."/>
            <person name="Kiss B."/>
            <person name="Kocsube S."/>
            <person name="Kotiranta H."/>
            <person name="LaButti K.M."/>
            <person name="Lechner B.E."/>
            <person name="Liimatainen K."/>
            <person name="Lipzen A."/>
            <person name="Lukacs Z."/>
            <person name="Mihaltcheva S."/>
            <person name="Morgado L.N."/>
            <person name="Niskanen T."/>
            <person name="Noordeloos M.E."/>
            <person name="Ohm R.A."/>
            <person name="Ortiz-Santana B."/>
            <person name="Ovrebo C."/>
            <person name="Racz N."/>
            <person name="Riley R."/>
            <person name="Savchenko A."/>
            <person name="Shiryaev A."/>
            <person name="Soop K."/>
            <person name="Spirin V."/>
            <person name="Szebenyi C."/>
            <person name="Tomsovsky M."/>
            <person name="Tulloss R.E."/>
            <person name="Uehling J."/>
            <person name="Grigoriev I.V."/>
            <person name="Vagvolgyi C."/>
            <person name="Papp T."/>
            <person name="Martin F.M."/>
            <person name="Miettinen O."/>
            <person name="Hibbett D.S."/>
            <person name="Nagy L.G."/>
        </authorList>
    </citation>
    <scope>NUCLEOTIDE SEQUENCE [LARGE SCALE GENOMIC DNA]</scope>
    <source>
        <strain evidence="1 2">NL-1719</strain>
    </source>
</reference>
<protein>
    <submittedName>
        <fullName evidence="1">Uncharacterized protein</fullName>
    </submittedName>
</protein>
<evidence type="ECO:0000313" key="1">
    <source>
        <dbReference type="EMBL" id="TFK72671.1"/>
    </source>
</evidence>
<gene>
    <name evidence="1" type="ORF">BDN72DRAFT_304690</name>
</gene>
<dbReference type="Proteomes" id="UP000308600">
    <property type="component" value="Unassembled WGS sequence"/>
</dbReference>
<sequence>MTTLCTLSDLSQEILQEIVCHLRGDTKTLQALSTVSSTFLPICRALLFYTLHWAANLRNCLNLGHFVRELNFDGEVLQRAQAERDVVLILDSTTHPETIKLGRQSYSPMDWTFIPVTVQPRCPESSLDPPFVMSRWQSFTLSQFPYFRVSTSRNFG</sequence>
<organism evidence="1 2">
    <name type="scientific">Pluteus cervinus</name>
    <dbReference type="NCBI Taxonomy" id="181527"/>
    <lineage>
        <taxon>Eukaryota</taxon>
        <taxon>Fungi</taxon>
        <taxon>Dikarya</taxon>
        <taxon>Basidiomycota</taxon>
        <taxon>Agaricomycotina</taxon>
        <taxon>Agaricomycetes</taxon>
        <taxon>Agaricomycetidae</taxon>
        <taxon>Agaricales</taxon>
        <taxon>Pluteineae</taxon>
        <taxon>Pluteaceae</taxon>
        <taxon>Pluteus</taxon>
    </lineage>
</organism>
<evidence type="ECO:0000313" key="2">
    <source>
        <dbReference type="Proteomes" id="UP000308600"/>
    </source>
</evidence>
<proteinExistence type="predicted"/>
<name>A0ACD3B453_9AGAR</name>